<reference evidence="1 2" key="1">
    <citation type="journal article" date="2006" name="Science">
        <title>The genome of black cottonwood, Populus trichocarpa (Torr. &amp; Gray).</title>
        <authorList>
            <person name="Tuskan G.A."/>
            <person name="Difazio S."/>
            <person name="Jansson S."/>
            <person name="Bohlmann J."/>
            <person name="Grigoriev I."/>
            <person name="Hellsten U."/>
            <person name="Putnam N."/>
            <person name="Ralph S."/>
            <person name="Rombauts S."/>
            <person name="Salamov A."/>
            <person name="Schein J."/>
            <person name="Sterck L."/>
            <person name="Aerts A."/>
            <person name="Bhalerao R.R."/>
            <person name="Bhalerao R.P."/>
            <person name="Blaudez D."/>
            <person name="Boerjan W."/>
            <person name="Brun A."/>
            <person name="Brunner A."/>
            <person name="Busov V."/>
            <person name="Campbell M."/>
            <person name="Carlson J."/>
            <person name="Chalot M."/>
            <person name="Chapman J."/>
            <person name="Chen G.L."/>
            <person name="Cooper D."/>
            <person name="Coutinho P.M."/>
            <person name="Couturier J."/>
            <person name="Covert S."/>
            <person name="Cronk Q."/>
            <person name="Cunningham R."/>
            <person name="Davis J."/>
            <person name="Degroeve S."/>
            <person name="Dejardin A."/>
            <person name="Depamphilis C."/>
            <person name="Detter J."/>
            <person name="Dirks B."/>
            <person name="Dubchak I."/>
            <person name="Duplessis S."/>
            <person name="Ehlting J."/>
            <person name="Ellis B."/>
            <person name="Gendler K."/>
            <person name="Goodstein D."/>
            <person name="Gribskov M."/>
            <person name="Grimwood J."/>
            <person name="Groover A."/>
            <person name="Gunter L."/>
            <person name="Hamberger B."/>
            <person name="Heinze B."/>
            <person name="Helariutta Y."/>
            <person name="Henrissat B."/>
            <person name="Holligan D."/>
            <person name="Holt R."/>
            <person name="Huang W."/>
            <person name="Islam-Faridi N."/>
            <person name="Jones S."/>
            <person name="Jones-Rhoades M."/>
            <person name="Jorgensen R."/>
            <person name="Joshi C."/>
            <person name="Kangasjarvi J."/>
            <person name="Karlsson J."/>
            <person name="Kelleher C."/>
            <person name="Kirkpatrick R."/>
            <person name="Kirst M."/>
            <person name="Kohler A."/>
            <person name="Kalluri U."/>
            <person name="Larimer F."/>
            <person name="Leebens-Mack J."/>
            <person name="Leple J.C."/>
            <person name="Locascio P."/>
            <person name="Lou Y."/>
            <person name="Lucas S."/>
            <person name="Martin F."/>
            <person name="Montanini B."/>
            <person name="Napoli C."/>
            <person name="Nelson D.R."/>
            <person name="Nelson C."/>
            <person name="Nieminen K."/>
            <person name="Nilsson O."/>
            <person name="Pereda V."/>
            <person name="Peter G."/>
            <person name="Philippe R."/>
            <person name="Pilate G."/>
            <person name="Poliakov A."/>
            <person name="Razumovskaya J."/>
            <person name="Richardson P."/>
            <person name="Rinaldi C."/>
            <person name="Ritland K."/>
            <person name="Rouze P."/>
            <person name="Ryaboy D."/>
            <person name="Schmutz J."/>
            <person name="Schrader J."/>
            <person name="Segerman B."/>
            <person name="Shin H."/>
            <person name="Siddiqui A."/>
            <person name="Sterky F."/>
            <person name="Terry A."/>
            <person name="Tsai C.J."/>
            <person name="Uberbacher E."/>
            <person name="Unneberg P."/>
            <person name="Vahala J."/>
            <person name="Wall K."/>
            <person name="Wessler S."/>
            <person name="Yang G."/>
            <person name="Yin T."/>
            <person name="Douglas C."/>
            <person name="Marra M."/>
            <person name="Sandberg G."/>
            <person name="Van de Peer Y."/>
            <person name="Rokhsar D."/>
        </authorList>
    </citation>
    <scope>NUCLEOTIDE SEQUENCE [LARGE SCALE GENOMIC DNA]</scope>
    <source>
        <strain evidence="2">cv. Nisqually</strain>
    </source>
</reference>
<keyword evidence="2" id="KW-1185">Reference proteome</keyword>
<dbReference type="InterPro" id="IPR044835">
    <property type="entry name" value="ARF_plant"/>
</dbReference>
<dbReference type="PANTHER" id="PTHR31384:SF137">
    <property type="entry name" value="AUXIN RESPONSE FACTOR"/>
    <property type="match status" value="1"/>
</dbReference>
<evidence type="ECO:0000313" key="1">
    <source>
        <dbReference type="EMBL" id="PNT01441.1"/>
    </source>
</evidence>
<dbReference type="Proteomes" id="UP000006729">
    <property type="component" value="Chromosome 15"/>
</dbReference>
<protein>
    <recommendedName>
        <fullName evidence="3">PB1 domain-containing protein</fullName>
    </recommendedName>
</protein>
<accession>A0A2K1XKY3</accession>
<proteinExistence type="predicted"/>
<dbReference type="InParanoid" id="A0A2K1XKY3"/>
<dbReference type="GO" id="GO:0006355">
    <property type="term" value="P:regulation of DNA-templated transcription"/>
    <property type="evidence" value="ECO:0007669"/>
    <property type="project" value="InterPro"/>
</dbReference>
<gene>
    <name evidence="1" type="ORF">POPTR_015G102400</name>
</gene>
<dbReference type="Gene3D" id="3.10.20.90">
    <property type="entry name" value="Phosphatidylinositol 3-kinase Catalytic Subunit, Chain A, domain 1"/>
    <property type="match status" value="1"/>
</dbReference>
<dbReference type="STRING" id="3694.A0A2K1XKY3"/>
<dbReference type="AlphaFoldDB" id="A0A2K1XKY3"/>
<name>A0A2K1XKY3_POPTR</name>
<sequence length="93" mass="10543">MRNKGTFFKPLLFIQKMSRGSLMVVQQEDVHKQGTAVGRSLDPTKFNGYNELTTKLDQILEFNGKLAAPNKDRLIVSINDEGDMILVGDYPWL</sequence>
<evidence type="ECO:0008006" key="3">
    <source>
        <dbReference type="Google" id="ProtNLM"/>
    </source>
</evidence>
<dbReference type="GO" id="GO:0009725">
    <property type="term" value="P:response to hormone"/>
    <property type="evidence" value="ECO:0007669"/>
    <property type="project" value="InterPro"/>
</dbReference>
<dbReference type="EMBL" id="CM009304">
    <property type="protein sequence ID" value="PNT01441.1"/>
    <property type="molecule type" value="Genomic_DNA"/>
</dbReference>
<dbReference type="GO" id="GO:0003677">
    <property type="term" value="F:DNA binding"/>
    <property type="evidence" value="ECO:0007669"/>
    <property type="project" value="InterPro"/>
</dbReference>
<evidence type="ECO:0000313" key="2">
    <source>
        <dbReference type="Proteomes" id="UP000006729"/>
    </source>
</evidence>
<organism evidence="1 2">
    <name type="scientific">Populus trichocarpa</name>
    <name type="common">Western balsam poplar</name>
    <name type="synonym">Populus balsamifera subsp. trichocarpa</name>
    <dbReference type="NCBI Taxonomy" id="3694"/>
    <lineage>
        <taxon>Eukaryota</taxon>
        <taxon>Viridiplantae</taxon>
        <taxon>Streptophyta</taxon>
        <taxon>Embryophyta</taxon>
        <taxon>Tracheophyta</taxon>
        <taxon>Spermatophyta</taxon>
        <taxon>Magnoliopsida</taxon>
        <taxon>eudicotyledons</taxon>
        <taxon>Gunneridae</taxon>
        <taxon>Pentapetalae</taxon>
        <taxon>rosids</taxon>
        <taxon>fabids</taxon>
        <taxon>Malpighiales</taxon>
        <taxon>Salicaceae</taxon>
        <taxon>Saliceae</taxon>
        <taxon>Populus</taxon>
    </lineage>
</organism>
<dbReference type="PANTHER" id="PTHR31384">
    <property type="entry name" value="AUXIN RESPONSE FACTOR 4-RELATED"/>
    <property type="match status" value="1"/>
</dbReference>